<evidence type="ECO:0000313" key="3">
    <source>
        <dbReference type="Proteomes" id="UP001412239"/>
    </source>
</evidence>
<proteinExistence type="predicted"/>
<gene>
    <name evidence="2" type="ORF">GSTUAT00007004001</name>
</gene>
<sequence>MGSSQREVPSKMAWYRDHTFCVLRIPVRGRGEEGKRGRRVYRRKDEAGAGTGRAHLSPPLTAGECAGTIISHRHCIAEGWIPVRCESSFGGRSQDGARRVDPSFPKAVGAAKFSDRACHPTSCSDWWEAMRNHNDQGEYSSTNTRVQYR</sequence>
<evidence type="ECO:0000313" key="2">
    <source>
        <dbReference type="EMBL" id="CUS08885.1"/>
    </source>
</evidence>
<organism evidence="2 3">
    <name type="scientific">Tuber aestivum</name>
    <name type="common">summer truffle</name>
    <dbReference type="NCBI Taxonomy" id="59557"/>
    <lineage>
        <taxon>Eukaryota</taxon>
        <taxon>Fungi</taxon>
        <taxon>Dikarya</taxon>
        <taxon>Ascomycota</taxon>
        <taxon>Pezizomycotina</taxon>
        <taxon>Pezizomycetes</taxon>
        <taxon>Pezizales</taxon>
        <taxon>Tuberaceae</taxon>
        <taxon>Tuber</taxon>
    </lineage>
</organism>
<name>A0A292PQA2_9PEZI</name>
<keyword evidence="3" id="KW-1185">Reference proteome</keyword>
<protein>
    <submittedName>
        <fullName evidence="2">Uncharacterized protein</fullName>
    </submittedName>
</protein>
<evidence type="ECO:0000256" key="1">
    <source>
        <dbReference type="SAM" id="MobiDB-lite"/>
    </source>
</evidence>
<dbReference type="AlphaFoldDB" id="A0A292PQA2"/>
<accession>A0A292PQA2</accession>
<dbReference type="Proteomes" id="UP001412239">
    <property type="component" value="Unassembled WGS sequence"/>
</dbReference>
<reference evidence="2" key="1">
    <citation type="submission" date="2015-10" db="EMBL/GenBank/DDBJ databases">
        <authorList>
            <person name="Regsiter A."/>
            <person name="william w."/>
        </authorList>
    </citation>
    <scope>NUCLEOTIDE SEQUENCE</scope>
    <source>
        <strain evidence="2">Montdore</strain>
    </source>
</reference>
<dbReference type="EMBL" id="LN891107">
    <property type="protein sequence ID" value="CUS08885.1"/>
    <property type="molecule type" value="Genomic_DNA"/>
</dbReference>
<feature type="region of interest" description="Disordered" evidence="1">
    <location>
        <begin position="33"/>
        <end position="58"/>
    </location>
</feature>